<dbReference type="AlphaFoldDB" id="A0A0N1I913"/>
<sequence>MFHKLQVVEKGKDFTHCTKINSYPISNDIERGHVLVRNHYAGVNATDLNSLQNLYGPQYSVPYDFGLEALGEVVRVGEGVQDLTAGNPVVVYWPGGYSEYQVVPAAVCQRIPRIDPIYLTINVSGLTAAVSLGELARPQQSDTALVTAAAGGTGCIAVQLLKKKYKCKCVVGTCSTAEKAEYLRSIGCDTVINYKASEDEVSAEMNRVAPHGFDVVYECVGGTLQRLAVQHLAIHGRIVFIGGISGYKNGSSWHRSTDKVDENSTDYVMLHNNFLLRHSASAMGFLLPAFREVIPTYFADLVRMLDSGELHVRLDPNGQEQGLQHVKEALDYLYSGKSFGKNTVRLT</sequence>
<feature type="domain" description="Enoyl reductase (ER)" evidence="1">
    <location>
        <begin position="11"/>
        <end position="344"/>
    </location>
</feature>
<dbReference type="EMBL" id="LJSK01000022">
    <property type="protein sequence ID" value="KPI89515.1"/>
    <property type="molecule type" value="Genomic_DNA"/>
</dbReference>
<keyword evidence="3" id="KW-1185">Reference proteome</keyword>
<proteinExistence type="predicted"/>
<dbReference type="InterPro" id="IPR036291">
    <property type="entry name" value="NAD(P)-bd_dom_sf"/>
</dbReference>
<dbReference type="InterPro" id="IPR013149">
    <property type="entry name" value="ADH-like_C"/>
</dbReference>
<dbReference type="GO" id="GO:0008270">
    <property type="term" value="F:zinc ion binding"/>
    <property type="evidence" value="ECO:0007669"/>
    <property type="project" value="InterPro"/>
</dbReference>
<dbReference type="InterPro" id="IPR011032">
    <property type="entry name" value="GroES-like_sf"/>
</dbReference>
<dbReference type="OrthoDB" id="9992527at2759"/>
<dbReference type="Pfam" id="PF00107">
    <property type="entry name" value="ADH_zinc_N"/>
    <property type="match status" value="1"/>
</dbReference>
<name>A0A0N1I913_LEPSE</name>
<comment type="caution">
    <text evidence="2">The sequence shown here is derived from an EMBL/GenBank/DDBJ whole genome shotgun (WGS) entry which is preliminary data.</text>
</comment>
<accession>A0A0N1I913</accession>
<dbReference type="Proteomes" id="UP000038009">
    <property type="component" value="Unassembled WGS sequence"/>
</dbReference>
<dbReference type="PANTHER" id="PTHR43677">
    <property type="entry name" value="SHORT-CHAIN DEHYDROGENASE/REDUCTASE"/>
    <property type="match status" value="1"/>
</dbReference>
<evidence type="ECO:0000313" key="2">
    <source>
        <dbReference type="EMBL" id="KPI89515.1"/>
    </source>
</evidence>
<evidence type="ECO:0000259" key="1">
    <source>
        <dbReference type="SMART" id="SM00829"/>
    </source>
</evidence>
<dbReference type="PROSITE" id="PS01162">
    <property type="entry name" value="QOR_ZETA_CRYSTAL"/>
    <property type="match status" value="1"/>
</dbReference>
<dbReference type="Gene3D" id="3.40.50.720">
    <property type="entry name" value="NAD(P)-binding Rossmann-like Domain"/>
    <property type="match status" value="1"/>
</dbReference>
<evidence type="ECO:0000313" key="3">
    <source>
        <dbReference type="Proteomes" id="UP000038009"/>
    </source>
</evidence>
<dbReference type="PANTHER" id="PTHR43677:SF3">
    <property type="entry name" value="PROSTAGLANDIN REDUCTASE 3"/>
    <property type="match status" value="1"/>
</dbReference>
<protein>
    <submittedName>
        <fullName evidence="2">Putative oxidoreductase</fullName>
    </submittedName>
</protein>
<dbReference type="Pfam" id="PF08240">
    <property type="entry name" value="ADH_N"/>
    <property type="match status" value="1"/>
</dbReference>
<dbReference type="InterPro" id="IPR002364">
    <property type="entry name" value="Quin_OxRdtase/zeta-crystal_CS"/>
</dbReference>
<dbReference type="InterPro" id="IPR020843">
    <property type="entry name" value="ER"/>
</dbReference>
<dbReference type="OMA" id="GSMECLM"/>
<dbReference type="InterPro" id="IPR013154">
    <property type="entry name" value="ADH-like_N"/>
</dbReference>
<dbReference type="SUPFAM" id="SSF50129">
    <property type="entry name" value="GroES-like"/>
    <property type="match status" value="1"/>
</dbReference>
<organism evidence="2 3">
    <name type="scientific">Leptomonas seymouri</name>
    <dbReference type="NCBI Taxonomy" id="5684"/>
    <lineage>
        <taxon>Eukaryota</taxon>
        <taxon>Discoba</taxon>
        <taxon>Euglenozoa</taxon>
        <taxon>Kinetoplastea</taxon>
        <taxon>Metakinetoplastina</taxon>
        <taxon>Trypanosomatida</taxon>
        <taxon>Trypanosomatidae</taxon>
        <taxon>Leishmaniinae</taxon>
        <taxon>Leptomonas</taxon>
    </lineage>
</organism>
<dbReference type="VEuPathDB" id="TriTrypDB:Lsey_0022_0360"/>
<dbReference type="InterPro" id="IPR051397">
    <property type="entry name" value="Zn-ADH-like_protein"/>
</dbReference>
<dbReference type="SUPFAM" id="SSF51735">
    <property type="entry name" value="NAD(P)-binding Rossmann-fold domains"/>
    <property type="match status" value="1"/>
</dbReference>
<gene>
    <name evidence="2" type="ORF">ABL78_1391</name>
</gene>
<reference evidence="2 3" key="1">
    <citation type="journal article" date="2015" name="PLoS Pathog.">
        <title>Leptomonas seymouri: Adaptations to the Dixenous Life Cycle Analyzed by Genome Sequencing, Transcriptome Profiling and Co-infection with Leishmania donovani.</title>
        <authorList>
            <person name="Kraeva N."/>
            <person name="Butenko A."/>
            <person name="Hlavacova J."/>
            <person name="Kostygov A."/>
            <person name="Myskova J."/>
            <person name="Grybchuk D."/>
            <person name="Lestinova T."/>
            <person name="Votypka J."/>
            <person name="Volf P."/>
            <person name="Opperdoes F."/>
            <person name="Flegontov P."/>
            <person name="Lukes J."/>
            <person name="Yurchenko V."/>
        </authorList>
    </citation>
    <scope>NUCLEOTIDE SEQUENCE [LARGE SCALE GENOMIC DNA]</scope>
    <source>
        <strain evidence="2 3">ATCC 30220</strain>
    </source>
</reference>
<dbReference type="Gene3D" id="3.90.180.10">
    <property type="entry name" value="Medium-chain alcohol dehydrogenases, catalytic domain"/>
    <property type="match status" value="1"/>
</dbReference>
<dbReference type="GO" id="GO:0016491">
    <property type="term" value="F:oxidoreductase activity"/>
    <property type="evidence" value="ECO:0007669"/>
    <property type="project" value="InterPro"/>
</dbReference>
<dbReference type="GO" id="GO:0005739">
    <property type="term" value="C:mitochondrion"/>
    <property type="evidence" value="ECO:0007669"/>
    <property type="project" value="TreeGrafter"/>
</dbReference>
<dbReference type="SMART" id="SM00829">
    <property type="entry name" value="PKS_ER"/>
    <property type="match status" value="1"/>
</dbReference>